<dbReference type="PANTHER" id="PTHR48100:SF1">
    <property type="entry name" value="HISTIDINE PHOSPHATASE FAMILY PROTEIN-RELATED"/>
    <property type="match status" value="1"/>
</dbReference>
<dbReference type="InterPro" id="IPR050275">
    <property type="entry name" value="PGM_Phosphatase"/>
</dbReference>
<accession>A0ABP3J4J5</accession>
<dbReference type="SUPFAM" id="SSF53254">
    <property type="entry name" value="Phosphoglycerate mutase-like"/>
    <property type="match status" value="1"/>
</dbReference>
<gene>
    <name evidence="1" type="ORF">GCM10010361_02150</name>
</gene>
<protein>
    <submittedName>
        <fullName evidence="1">Histidine phosphatase family protein</fullName>
    </submittedName>
</protein>
<proteinExistence type="predicted"/>
<reference evidence="2" key="1">
    <citation type="journal article" date="2019" name="Int. J. Syst. Evol. Microbiol.">
        <title>The Global Catalogue of Microorganisms (GCM) 10K type strain sequencing project: providing services to taxonomists for standard genome sequencing and annotation.</title>
        <authorList>
            <consortium name="The Broad Institute Genomics Platform"/>
            <consortium name="The Broad Institute Genome Sequencing Center for Infectious Disease"/>
            <person name="Wu L."/>
            <person name="Ma J."/>
        </authorList>
    </citation>
    <scope>NUCLEOTIDE SEQUENCE [LARGE SCALE GENOMIC DNA]</scope>
    <source>
        <strain evidence="2">JCM 4805</strain>
    </source>
</reference>
<dbReference type="RefSeq" id="WP_052863317.1">
    <property type="nucleotide sequence ID" value="NZ_BAAABY010000002.1"/>
</dbReference>
<evidence type="ECO:0000313" key="1">
    <source>
        <dbReference type="EMBL" id="GAA0441747.1"/>
    </source>
</evidence>
<dbReference type="SMART" id="SM00855">
    <property type="entry name" value="PGAM"/>
    <property type="match status" value="1"/>
</dbReference>
<dbReference type="Proteomes" id="UP001500909">
    <property type="component" value="Unassembled WGS sequence"/>
</dbReference>
<keyword evidence="2" id="KW-1185">Reference proteome</keyword>
<dbReference type="PANTHER" id="PTHR48100">
    <property type="entry name" value="BROAD-SPECIFICITY PHOSPHATASE YOR283W-RELATED"/>
    <property type="match status" value="1"/>
</dbReference>
<sequence length="208" mass="22319">MTDFLLVRHGETVWHAENRYAGRTDVALTERGHAQAAELAAWAAGARIDAVVCSPLSRARLTAEPAARALGLVPRIEERLVEVDFGRGDGLTRTEMREAFPERLDAFLADPVTHHLPGGEDPQAAAARAAACLAGLAEELPDGRVLVVAHSTLVRLLLCHELGIPLGTYRRVFPALENGALTELRLHRGQASLLRLNAPCAVSPAGTH</sequence>
<dbReference type="Gene3D" id="3.40.50.1240">
    <property type="entry name" value="Phosphoglycerate mutase-like"/>
    <property type="match status" value="1"/>
</dbReference>
<dbReference type="EMBL" id="BAAABY010000002">
    <property type="protein sequence ID" value="GAA0441747.1"/>
    <property type="molecule type" value="Genomic_DNA"/>
</dbReference>
<dbReference type="InterPro" id="IPR029033">
    <property type="entry name" value="His_PPase_superfam"/>
</dbReference>
<dbReference type="CDD" id="cd07067">
    <property type="entry name" value="HP_PGM_like"/>
    <property type="match status" value="1"/>
</dbReference>
<dbReference type="InterPro" id="IPR013078">
    <property type="entry name" value="His_Pase_superF_clade-1"/>
</dbReference>
<organism evidence="1 2">
    <name type="scientific">Streptomyces olivaceiscleroticus</name>
    <dbReference type="NCBI Taxonomy" id="68245"/>
    <lineage>
        <taxon>Bacteria</taxon>
        <taxon>Bacillati</taxon>
        <taxon>Actinomycetota</taxon>
        <taxon>Actinomycetes</taxon>
        <taxon>Kitasatosporales</taxon>
        <taxon>Streptomycetaceae</taxon>
        <taxon>Streptomyces</taxon>
    </lineage>
</organism>
<name>A0ABP3J4J5_9ACTN</name>
<evidence type="ECO:0000313" key="2">
    <source>
        <dbReference type="Proteomes" id="UP001500909"/>
    </source>
</evidence>
<comment type="caution">
    <text evidence="1">The sequence shown here is derived from an EMBL/GenBank/DDBJ whole genome shotgun (WGS) entry which is preliminary data.</text>
</comment>
<dbReference type="Pfam" id="PF00300">
    <property type="entry name" value="His_Phos_1"/>
    <property type="match status" value="1"/>
</dbReference>